<feature type="region of interest" description="Disordered" evidence="1">
    <location>
        <begin position="124"/>
        <end position="222"/>
    </location>
</feature>
<organism evidence="2 3">
    <name type="scientific">Nonomuraea rosea</name>
    <dbReference type="NCBI Taxonomy" id="638574"/>
    <lineage>
        <taxon>Bacteria</taxon>
        <taxon>Bacillati</taxon>
        <taxon>Actinomycetota</taxon>
        <taxon>Actinomycetes</taxon>
        <taxon>Streptosporangiales</taxon>
        <taxon>Streptosporangiaceae</taxon>
        <taxon>Nonomuraea</taxon>
    </lineage>
</organism>
<evidence type="ECO:0000313" key="3">
    <source>
        <dbReference type="Proteomes" id="UP001500630"/>
    </source>
</evidence>
<feature type="compositionally biased region" description="Low complexity" evidence="1">
    <location>
        <begin position="18"/>
        <end position="40"/>
    </location>
</feature>
<feature type="compositionally biased region" description="Pro residues" evidence="1">
    <location>
        <begin position="41"/>
        <end position="69"/>
    </location>
</feature>
<feature type="compositionally biased region" description="Acidic residues" evidence="1">
    <location>
        <begin position="165"/>
        <end position="175"/>
    </location>
</feature>
<feature type="compositionally biased region" description="Low complexity" evidence="1">
    <location>
        <begin position="176"/>
        <end position="211"/>
    </location>
</feature>
<evidence type="ECO:0000313" key="2">
    <source>
        <dbReference type="EMBL" id="GAA3533168.1"/>
    </source>
</evidence>
<dbReference type="RefSeq" id="WP_345559182.1">
    <property type="nucleotide sequence ID" value="NZ_BAABDQ010000002.1"/>
</dbReference>
<proteinExistence type="predicted"/>
<feature type="compositionally biased region" description="Low complexity" evidence="1">
    <location>
        <begin position="148"/>
        <end position="164"/>
    </location>
</feature>
<reference evidence="3" key="1">
    <citation type="journal article" date="2019" name="Int. J. Syst. Evol. Microbiol.">
        <title>The Global Catalogue of Microorganisms (GCM) 10K type strain sequencing project: providing services to taxonomists for standard genome sequencing and annotation.</title>
        <authorList>
            <consortium name="The Broad Institute Genomics Platform"/>
            <consortium name="The Broad Institute Genome Sequencing Center for Infectious Disease"/>
            <person name="Wu L."/>
            <person name="Ma J."/>
        </authorList>
    </citation>
    <scope>NUCLEOTIDE SEQUENCE [LARGE SCALE GENOMIC DNA]</scope>
    <source>
        <strain evidence="3">JCM 17326</strain>
    </source>
</reference>
<keyword evidence="3" id="KW-1185">Reference proteome</keyword>
<evidence type="ECO:0000256" key="1">
    <source>
        <dbReference type="SAM" id="MobiDB-lite"/>
    </source>
</evidence>
<protein>
    <submittedName>
        <fullName evidence="2">Uncharacterized protein</fullName>
    </submittedName>
</protein>
<name>A0ABP6VCE9_9ACTN</name>
<feature type="compositionally biased region" description="Gly residues" evidence="1">
    <location>
        <begin position="1"/>
        <end position="17"/>
    </location>
</feature>
<sequence>MSGPPGGSASGPPGGYPTGYPTGASAGSPPASSWSSSAGAWPPPGPDGHPPGPPGYPVGPRGVPVPPPGGQFAAPAGQGGWEPPRLRGRAPVWRRPSVLASLAAAGLALAVTWWIVANRAPSANEAAESRQGNVPAVATTGPEGGGATSPQTPDTTGGTDSSGPTDDETSPDETSSDPAASDPATSDPATSDPAASDPAASDPAASDPAAAQQAKAMNDLLASSSSARSSLSDAIASASSCQPDGVDSIQDITKSRRDQLASAQALAATALPDGAGLKDALVDALDASHDADTAFLSWARRYVNGGCTGAIADDPDYQRGLDRSEVAQTAKARFAQAWRTVADTYDLTAWKPNQI</sequence>
<feature type="region of interest" description="Disordered" evidence="1">
    <location>
        <begin position="1"/>
        <end position="88"/>
    </location>
</feature>
<gene>
    <name evidence="2" type="ORF">GCM10022419_010410</name>
</gene>
<accession>A0ABP6VCE9</accession>
<comment type="caution">
    <text evidence="2">The sequence shown here is derived from an EMBL/GenBank/DDBJ whole genome shotgun (WGS) entry which is preliminary data.</text>
</comment>
<dbReference type="Proteomes" id="UP001500630">
    <property type="component" value="Unassembled WGS sequence"/>
</dbReference>
<dbReference type="EMBL" id="BAABDQ010000002">
    <property type="protein sequence ID" value="GAA3533168.1"/>
    <property type="molecule type" value="Genomic_DNA"/>
</dbReference>